<reference evidence="12" key="1">
    <citation type="journal article" date="2020" name="mSystems">
        <title>Genome- and Community-Level Interaction Insights into Carbon Utilization and Element Cycling Functions of Hydrothermarchaeota in Hydrothermal Sediment.</title>
        <authorList>
            <person name="Zhou Z."/>
            <person name="Liu Y."/>
            <person name="Xu W."/>
            <person name="Pan J."/>
            <person name="Luo Z.H."/>
            <person name="Li M."/>
        </authorList>
    </citation>
    <scope>NUCLEOTIDE SEQUENCE [LARGE SCALE GENOMIC DNA]</scope>
    <source>
        <strain evidence="12">SpSt-508</strain>
    </source>
</reference>
<comment type="function">
    <text evidence="7">Involved in the third step of the chorismate pathway, which leads to the biosynthesis of aromatic amino acids. Catalyzes the cis-dehydration of 3-dehydroquinate (DHQ) and introduces the first double bond of the aromatic ring to yield 3-dehydroshikimate.</text>
</comment>
<dbReference type="EC" id="4.2.1.10" evidence="7"/>
<gene>
    <name evidence="8 12" type="primary">aroE</name>
    <name evidence="7" type="synonym">aroD</name>
    <name evidence="12" type="ORF">ENS64_12315</name>
</gene>
<dbReference type="InterPro" id="IPR041121">
    <property type="entry name" value="SDH_C"/>
</dbReference>
<evidence type="ECO:0000259" key="9">
    <source>
        <dbReference type="Pfam" id="PF01488"/>
    </source>
</evidence>
<feature type="binding site" evidence="8">
    <location>
        <position position="278"/>
    </location>
    <ligand>
        <name>shikimate</name>
        <dbReference type="ChEBI" id="CHEBI:36208"/>
    </ligand>
</feature>
<dbReference type="HAMAP" id="MF_00222">
    <property type="entry name" value="Shikimate_DH_AroE"/>
    <property type="match status" value="1"/>
</dbReference>
<comment type="caution">
    <text evidence="7">Lacks conserved residue(s) required for the propagation of feature annotation.</text>
</comment>
<dbReference type="GO" id="GO:0005829">
    <property type="term" value="C:cytosol"/>
    <property type="evidence" value="ECO:0007669"/>
    <property type="project" value="TreeGrafter"/>
</dbReference>
<dbReference type="GO" id="GO:0004764">
    <property type="term" value="F:shikimate 3-dehydrogenase (NADP+) activity"/>
    <property type="evidence" value="ECO:0007669"/>
    <property type="project" value="UniProtKB-UniRule"/>
</dbReference>
<dbReference type="NCBIfam" id="TIGR01093">
    <property type="entry name" value="aroD"/>
    <property type="match status" value="1"/>
</dbReference>
<name>A0A7C4QS34_9PLAN</name>
<dbReference type="Pfam" id="PF08501">
    <property type="entry name" value="Shikimate_dh_N"/>
    <property type="match status" value="1"/>
</dbReference>
<feature type="binding site" evidence="8">
    <location>
        <position position="433"/>
    </location>
    <ligand>
        <name>shikimate</name>
        <dbReference type="ChEBI" id="CHEBI:36208"/>
    </ligand>
</feature>
<evidence type="ECO:0000256" key="7">
    <source>
        <dbReference type="HAMAP-Rule" id="MF_00214"/>
    </source>
</evidence>
<dbReference type="InterPro" id="IPR013708">
    <property type="entry name" value="Shikimate_DH-bd_N"/>
</dbReference>
<dbReference type="Pfam" id="PF01488">
    <property type="entry name" value="Shikimate_DH"/>
    <property type="match status" value="1"/>
</dbReference>
<evidence type="ECO:0000259" key="11">
    <source>
        <dbReference type="Pfam" id="PF18317"/>
    </source>
</evidence>
<dbReference type="Pfam" id="PF18317">
    <property type="entry name" value="SDH_C"/>
    <property type="match status" value="1"/>
</dbReference>
<feature type="binding site" evidence="7">
    <location>
        <begin position="30"/>
        <end position="32"/>
    </location>
    <ligand>
        <name>3-dehydroquinate</name>
        <dbReference type="ChEBI" id="CHEBI:32364"/>
    </ligand>
</feature>
<feature type="domain" description="SDH C-terminal" evidence="11">
    <location>
        <begin position="454"/>
        <end position="484"/>
    </location>
</feature>
<comment type="catalytic activity">
    <reaction evidence="7">
        <text>3-dehydroquinate = 3-dehydroshikimate + H2O</text>
        <dbReference type="Rhea" id="RHEA:21096"/>
        <dbReference type="ChEBI" id="CHEBI:15377"/>
        <dbReference type="ChEBI" id="CHEBI:16630"/>
        <dbReference type="ChEBI" id="CHEBI:32364"/>
        <dbReference type="EC" id="4.2.1.10"/>
    </reaction>
</comment>
<feature type="binding site" evidence="7">
    <location>
        <position position="174"/>
    </location>
    <ligand>
        <name>3-dehydroquinate</name>
        <dbReference type="ChEBI" id="CHEBI:32364"/>
    </ligand>
</feature>
<dbReference type="InterPro" id="IPR013785">
    <property type="entry name" value="Aldolase_TIM"/>
</dbReference>
<feature type="binding site" evidence="8">
    <location>
        <position position="454"/>
    </location>
    <ligand>
        <name>NADP(+)</name>
        <dbReference type="ChEBI" id="CHEBI:58349"/>
    </ligand>
</feature>
<feature type="binding site" evidence="7">
    <location>
        <position position="58"/>
    </location>
    <ligand>
        <name>3-dehydroquinate</name>
        <dbReference type="ChEBI" id="CHEBI:32364"/>
    </ligand>
</feature>
<dbReference type="InterPro" id="IPR022893">
    <property type="entry name" value="Shikimate_DH_fam"/>
</dbReference>
<dbReference type="InterPro" id="IPR006151">
    <property type="entry name" value="Shikm_DH/Glu-tRNA_Rdtase"/>
</dbReference>
<feature type="domain" description="Shikimate dehydrogenase substrate binding N-terminal" evidence="10">
    <location>
        <begin position="223"/>
        <end position="305"/>
    </location>
</feature>
<feature type="active site" description="Schiff-base intermediate with substrate" evidence="7">
    <location>
        <position position="136"/>
    </location>
</feature>
<evidence type="ECO:0000256" key="3">
    <source>
        <dbReference type="ARBA" id="ARBA00022857"/>
    </source>
</evidence>
<dbReference type="GO" id="GO:0009423">
    <property type="term" value="P:chorismate biosynthetic process"/>
    <property type="evidence" value="ECO:0007669"/>
    <property type="project" value="UniProtKB-UniRule"/>
</dbReference>
<protein>
    <recommendedName>
        <fullName evidence="7 8">Multifunctional fusion protein</fullName>
    </recommendedName>
    <domain>
        <recommendedName>
            <fullName evidence="7">3-dehydroquinate dehydratase</fullName>
            <shortName evidence="7">3-dehydroquinase</shortName>
            <ecNumber evidence="7">4.2.1.10</ecNumber>
        </recommendedName>
        <alternativeName>
            <fullName evidence="7">Type I DHQase</fullName>
        </alternativeName>
        <alternativeName>
            <fullName evidence="7">Type I dehydroquinase</fullName>
            <shortName evidence="7">DHQ1</shortName>
        </alternativeName>
    </domain>
    <domain>
        <recommendedName>
            <fullName evidence="8">Shikimate dehydrogenase (NADP(+))</fullName>
            <shortName evidence="8">SDH</shortName>
            <ecNumber evidence="8">1.1.1.25</ecNumber>
        </recommendedName>
    </domain>
</protein>
<evidence type="ECO:0000313" key="12">
    <source>
        <dbReference type="EMBL" id="HGT40026.1"/>
    </source>
</evidence>
<dbReference type="SUPFAM" id="SSF51569">
    <property type="entry name" value="Aldolase"/>
    <property type="match status" value="1"/>
</dbReference>
<dbReference type="Gene3D" id="3.40.50.10860">
    <property type="entry name" value="Leucine Dehydrogenase, chain A, domain 1"/>
    <property type="match status" value="1"/>
</dbReference>
<evidence type="ECO:0000256" key="5">
    <source>
        <dbReference type="ARBA" id="ARBA00023141"/>
    </source>
</evidence>
<feature type="active site" description="Proton acceptor" evidence="8">
    <location>
        <position position="282"/>
    </location>
</feature>
<dbReference type="CDD" id="cd01065">
    <property type="entry name" value="NAD_bind_Shikimate_DH"/>
    <property type="match status" value="1"/>
</dbReference>
<comment type="caution">
    <text evidence="12">The sequence shown here is derived from an EMBL/GenBank/DDBJ whole genome shotgun (WGS) entry which is preliminary data.</text>
</comment>
<feature type="binding site" evidence="8">
    <location>
        <begin position="346"/>
        <end position="350"/>
    </location>
    <ligand>
        <name>NADP(+)</name>
        <dbReference type="ChEBI" id="CHEBI:58349"/>
    </ligand>
</feature>
<dbReference type="PANTHER" id="PTHR21089:SF1">
    <property type="entry name" value="BIFUNCTIONAL 3-DEHYDROQUINATE DEHYDRATASE_SHIKIMATE DEHYDROGENASE, CHLOROPLASTIC"/>
    <property type="match status" value="1"/>
</dbReference>
<dbReference type="GO" id="GO:0008652">
    <property type="term" value="P:amino acid biosynthetic process"/>
    <property type="evidence" value="ECO:0007669"/>
    <property type="project" value="UniProtKB-KW"/>
</dbReference>
<dbReference type="NCBIfam" id="TIGR00507">
    <property type="entry name" value="aroE"/>
    <property type="match status" value="1"/>
</dbReference>
<feature type="binding site" evidence="7">
    <location>
        <position position="5"/>
    </location>
    <ligand>
        <name>3-dehydroquinate</name>
        <dbReference type="ChEBI" id="CHEBI:32364"/>
    </ligand>
</feature>
<feature type="binding site" evidence="8">
    <location>
        <position position="461"/>
    </location>
    <ligand>
        <name>shikimate</name>
        <dbReference type="ChEBI" id="CHEBI:36208"/>
    </ligand>
</feature>
<feature type="binding site" evidence="8">
    <location>
        <position position="431"/>
    </location>
    <ligand>
        <name>NADP(+)</name>
        <dbReference type="ChEBI" id="CHEBI:58349"/>
    </ligand>
</feature>
<feature type="binding site" evidence="8">
    <location>
        <position position="294"/>
    </location>
    <ligand>
        <name>NADP(+)</name>
        <dbReference type="ChEBI" id="CHEBI:58349"/>
    </ligand>
</feature>
<evidence type="ECO:0000259" key="10">
    <source>
        <dbReference type="Pfam" id="PF08501"/>
    </source>
</evidence>
<feature type="binding site" evidence="8">
    <location>
        <begin position="369"/>
        <end position="374"/>
    </location>
    <ligand>
        <name>NADP(+)</name>
        <dbReference type="ChEBI" id="CHEBI:58349"/>
    </ligand>
</feature>
<accession>A0A7C4QS34</accession>
<dbReference type="PANTHER" id="PTHR21089">
    <property type="entry name" value="SHIKIMATE DEHYDROGENASE"/>
    <property type="match status" value="1"/>
</dbReference>
<feature type="domain" description="Quinate/shikimate 5-dehydrogenase/glutamyl-tRNA reductase" evidence="9">
    <location>
        <begin position="335"/>
        <end position="404"/>
    </location>
</feature>
<evidence type="ECO:0000256" key="8">
    <source>
        <dbReference type="HAMAP-Rule" id="MF_00222"/>
    </source>
</evidence>
<evidence type="ECO:0000256" key="4">
    <source>
        <dbReference type="ARBA" id="ARBA00023002"/>
    </source>
</evidence>
<feature type="binding site" evidence="7">
    <location>
        <position position="199"/>
    </location>
    <ligand>
        <name>3-dehydroquinate</name>
        <dbReference type="ChEBI" id="CHEBI:32364"/>
    </ligand>
</feature>
<dbReference type="HAMAP" id="MF_00214">
    <property type="entry name" value="AroD"/>
    <property type="match status" value="1"/>
</dbReference>
<dbReference type="InterPro" id="IPR011342">
    <property type="entry name" value="Shikimate_DH"/>
</dbReference>
<dbReference type="GO" id="GO:0050661">
    <property type="term" value="F:NADP binding"/>
    <property type="evidence" value="ECO:0007669"/>
    <property type="project" value="InterPro"/>
</dbReference>
<dbReference type="CDD" id="cd00502">
    <property type="entry name" value="DHQase_I"/>
    <property type="match status" value="1"/>
</dbReference>
<dbReference type="EMBL" id="DSVQ01000016">
    <property type="protein sequence ID" value="HGT40026.1"/>
    <property type="molecule type" value="Genomic_DNA"/>
</dbReference>
<dbReference type="GO" id="GO:0009073">
    <property type="term" value="P:aromatic amino acid family biosynthetic process"/>
    <property type="evidence" value="ECO:0007669"/>
    <property type="project" value="UniProtKB-KW"/>
</dbReference>
<evidence type="ECO:0000256" key="1">
    <source>
        <dbReference type="ARBA" id="ARBA00004871"/>
    </source>
</evidence>
<comment type="function">
    <text evidence="8">Involved in the biosynthesis of the chorismate, which leads to the biosynthesis of aromatic amino acids. Catalyzes the reversible NADPH linked reduction of 3-dehydroshikimate (DHSA) to yield shikimate (SA).</text>
</comment>
<feature type="active site" description="Proton donor/acceptor" evidence="7">
    <location>
        <position position="111"/>
    </location>
</feature>
<feature type="binding site" evidence="8">
    <location>
        <begin position="231"/>
        <end position="233"/>
    </location>
    <ligand>
        <name>shikimate</name>
        <dbReference type="ChEBI" id="CHEBI:36208"/>
    </ligand>
</feature>
<dbReference type="InterPro" id="IPR001381">
    <property type="entry name" value="DHquinase_I"/>
</dbReference>
<dbReference type="AlphaFoldDB" id="A0A7C4QS34"/>
<dbReference type="GO" id="GO:0003855">
    <property type="term" value="F:3-dehydroquinate dehydratase activity"/>
    <property type="evidence" value="ECO:0007669"/>
    <property type="project" value="UniProtKB-UniRule"/>
</dbReference>
<dbReference type="GO" id="GO:0019632">
    <property type="term" value="P:shikimate metabolic process"/>
    <property type="evidence" value="ECO:0007669"/>
    <property type="project" value="InterPro"/>
</dbReference>
<organism evidence="12">
    <name type="scientific">Schlesneria paludicola</name>
    <dbReference type="NCBI Taxonomy" id="360056"/>
    <lineage>
        <taxon>Bacteria</taxon>
        <taxon>Pseudomonadati</taxon>
        <taxon>Planctomycetota</taxon>
        <taxon>Planctomycetia</taxon>
        <taxon>Planctomycetales</taxon>
        <taxon>Planctomycetaceae</taxon>
        <taxon>Schlesneria</taxon>
    </lineage>
</organism>
<sequence>MICVSIARTRHKMVIAEHQALAQRGAQLVEVRLDWLQRAPDLSRLLQNRPTPMIVTCRRPEDGGRWGGTEEDRLKLLRAAIVAGVEYVDLEMDIARQIRRYGKTKRIVSYHNFSHTPDHVEEIYAELCELDADIVKLVTMANAPKDCVRLLKLVQTGRKPTVAFCMGEFGQVSRLLCGRYGAPFTYATFSKDREIAPGQFSFDEMKSLYHYDAIGPQTQLFGVLGDPVGHSLSPLLHNTAMRKIGFDGAYLPIRVSPDQFGETLDEFEWLGFRGYSVTIPHKEAALEKFPLCEDVVRQIGAANTIYRDNDGQWHSDNTDFGAALDALATVFREGETLEGKRVLLLGAGGAARAIGFGVLHAGAGLVIANRTTERARHLAQQLGCRFVTWENRGSEAADVLINCTPVGMHPNVDESPFQPHWLREEMIVFDTVYNPEQTLLLRHARDRDCRTVSGIEMFIRQAAAQFQLFTGQTATLETFRDALRRGISAAKPVD</sequence>
<comment type="similarity">
    <text evidence="7">Belongs to the type-I 3-dehydroquinase family.</text>
</comment>
<keyword evidence="3 8" id="KW-0521">NADP</keyword>
<dbReference type="UniPathway" id="UPA00053">
    <property type="reaction ID" value="UER00086"/>
</dbReference>
<dbReference type="Gene3D" id="3.40.50.720">
    <property type="entry name" value="NAD(P)-binding Rossmann-like Domain"/>
    <property type="match status" value="1"/>
</dbReference>
<keyword evidence="2 7" id="KW-0028">Amino-acid biosynthesis</keyword>
<comment type="subunit">
    <text evidence="7">Homodimer.</text>
</comment>
<dbReference type="Pfam" id="PF01487">
    <property type="entry name" value="DHquinase_I"/>
    <property type="match status" value="1"/>
</dbReference>
<dbReference type="InterPro" id="IPR046346">
    <property type="entry name" value="Aminoacid_DH-like_N_sf"/>
</dbReference>
<comment type="pathway">
    <text evidence="7">Metabolic intermediate biosynthesis; chorismate biosynthesis; chorismate from D-erythrose 4-phosphate and phosphoenolpyruvate: step 3/7.</text>
</comment>
<comment type="pathway">
    <text evidence="1 8">Metabolic intermediate biosynthesis; chorismate biosynthesis; chorismate from D-erythrose 4-phosphate and phosphoenolpyruvate: step 4/7.</text>
</comment>
<feature type="binding site" evidence="8">
    <location>
        <position position="319"/>
    </location>
    <ligand>
        <name>shikimate</name>
        <dbReference type="ChEBI" id="CHEBI:36208"/>
    </ligand>
</feature>
<keyword evidence="5 7" id="KW-0057">Aromatic amino acid biosynthesis</keyword>
<dbReference type="Gene3D" id="3.20.20.70">
    <property type="entry name" value="Aldolase class I"/>
    <property type="match status" value="1"/>
</dbReference>
<evidence type="ECO:0000256" key="2">
    <source>
        <dbReference type="ARBA" id="ARBA00022605"/>
    </source>
</evidence>
<proteinExistence type="inferred from homology"/>
<keyword evidence="4 8" id="KW-0560">Oxidoreductase</keyword>
<dbReference type="SUPFAM" id="SSF53223">
    <property type="entry name" value="Aminoacid dehydrogenase-like, N-terminal domain"/>
    <property type="match status" value="1"/>
</dbReference>
<dbReference type="EC" id="1.1.1.25" evidence="8"/>
<feature type="binding site" evidence="8">
    <location>
        <position position="303"/>
    </location>
    <ligand>
        <name>shikimate</name>
        <dbReference type="ChEBI" id="CHEBI:36208"/>
    </ligand>
</feature>
<comment type="similarity">
    <text evidence="8">Belongs to the shikimate dehydrogenase family.</text>
</comment>
<keyword evidence="7" id="KW-0456">Lyase</keyword>
<evidence type="ECO:0000256" key="6">
    <source>
        <dbReference type="ARBA" id="ARBA00049442"/>
    </source>
</evidence>
<comment type="catalytic activity">
    <reaction evidence="6 8">
        <text>shikimate + NADP(+) = 3-dehydroshikimate + NADPH + H(+)</text>
        <dbReference type="Rhea" id="RHEA:17737"/>
        <dbReference type="ChEBI" id="CHEBI:15378"/>
        <dbReference type="ChEBI" id="CHEBI:16630"/>
        <dbReference type="ChEBI" id="CHEBI:36208"/>
        <dbReference type="ChEBI" id="CHEBI:57783"/>
        <dbReference type="ChEBI" id="CHEBI:58349"/>
        <dbReference type="EC" id="1.1.1.25"/>
    </reaction>
</comment>
<keyword evidence="7" id="KW-0704">Schiff base</keyword>
<dbReference type="InterPro" id="IPR036291">
    <property type="entry name" value="NAD(P)-bd_dom_sf"/>
</dbReference>
<dbReference type="SUPFAM" id="SSF51735">
    <property type="entry name" value="NAD(P)-binding Rossmann-fold domains"/>
    <property type="match status" value="1"/>
</dbReference>